<accession>A0A7C3RD10</accession>
<dbReference type="PANTHER" id="PTHR33969:SF2">
    <property type="entry name" value="SEGREGATION AND CONDENSATION PROTEIN A"/>
    <property type="match status" value="1"/>
</dbReference>
<proteinExistence type="predicted"/>
<dbReference type="Gene3D" id="1.10.10.580">
    <property type="entry name" value="Structural maintenance of chromosome 1. Chain E"/>
    <property type="match status" value="1"/>
</dbReference>
<reference evidence="2" key="1">
    <citation type="journal article" date="2020" name="mSystems">
        <title>Genome- and Community-Level Interaction Insights into Carbon Utilization and Element Cycling Functions of Hydrothermarchaeota in Hydrothermal Sediment.</title>
        <authorList>
            <person name="Zhou Z."/>
            <person name="Liu Y."/>
            <person name="Xu W."/>
            <person name="Pan J."/>
            <person name="Luo Z.H."/>
            <person name="Li M."/>
        </authorList>
    </citation>
    <scope>NUCLEOTIDE SEQUENCE [LARGE SCALE GENOMIC DNA]</scope>
    <source>
        <strain evidence="2">SpSt-87</strain>
    </source>
</reference>
<dbReference type="EMBL" id="DTLB01000046">
    <property type="protein sequence ID" value="HFW32807.1"/>
    <property type="molecule type" value="Genomic_DNA"/>
</dbReference>
<dbReference type="InterPro" id="IPR003768">
    <property type="entry name" value="ScpA"/>
</dbReference>
<organism evidence="2">
    <name type="scientific">Archaeoglobus fulgidus</name>
    <dbReference type="NCBI Taxonomy" id="2234"/>
    <lineage>
        <taxon>Archaea</taxon>
        <taxon>Methanobacteriati</taxon>
        <taxon>Methanobacteriota</taxon>
        <taxon>Archaeoglobi</taxon>
        <taxon>Archaeoglobales</taxon>
        <taxon>Archaeoglobaceae</taxon>
        <taxon>Archaeoglobus</taxon>
    </lineage>
</organism>
<evidence type="ECO:0000313" key="2">
    <source>
        <dbReference type="EMBL" id="HFW32807.1"/>
    </source>
</evidence>
<sequence length="226" mass="26793">MLIEMAKKGEIDPWNINVVDVTDRFLKKIEAAKKLDLRVSGRVLLYAAILVRMKAEAITLEALGKDEEMTDELHEYDSFQFLDEPLEFSEGVDEEIDEVIFKALMRRRVRKISTLKDLIEELRRAEEVEKRRRRRKRRERQEEFGIDAALRVPHEESLEEMIVRVEMEVLEALKKNNPVTLFSLVKTWDIPTLVDYYVSILHLAFRKKIEISQREFYGDIEIQKLN</sequence>
<keyword evidence="1" id="KW-0175">Coiled coil</keyword>
<gene>
    <name evidence="2" type="ORF">ENW66_07680</name>
</gene>
<dbReference type="AlphaFoldDB" id="A0A7C3RD10"/>
<feature type="coiled-coil region" evidence="1">
    <location>
        <begin position="112"/>
        <end position="139"/>
    </location>
</feature>
<comment type="caution">
    <text evidence="2">The sequence shown here is derived from an EMBL/GenBank/DDBJ whole genome shotgun (WGS) entry which is preliminary data.</text>
</comment>
<evidence type="ECO:0000256" key="1">
    <source>
        <dbReference type="SAM" id="Coils"/>
    </source>
</evidence>
<dbReference type="Pfam" id="PF02616">
    <property type="entry name" value="SMC_ScpA"/>
    <property type="match status" value="1"/>
</dbReference>
<dbReference type="InterPro" id="IPR023093">
    <property type="entry name" value="ScpA-like_C"/>
</dbReference>
<dbReference type="PANTHER" id="PTHR33969">
    <property type="entry name" value="SEGREGATION AND CONDENSATION PROTEIN A"/>
    <property type="match status" value="1"/>
</dbReference>
<protein>
    <submittedName>
        <fullName evidence="2">Segregation/condensation protein A</fullName>
    </submittedName>
</protein>
<dbReference type="Gene3D" id="6.10.250.2410">
    <property type="match status" value="1"/>
</dbReference>
<name>A0A7C3RD10_ARCFL</name>